<gene>
    <name evidence="2" type="ORF">GCM10009742_40510</name>
</gene>
<dbReference type="RefSeq" id="WP_344193477.1">
    <property type="nucleotide sequence ID" value="NZ_BAAAND010000006.1"/>
</dbReference>
<dbReference type="GO" id="GO:0004497">
    <property type="term" value="F:monooxygenase activity"/>
    <property type="evidence" value="ECO:0007669"/>
    <property type="project" value="UniProtKB-KW"/>
</dbReference>
<keyword evidence="3" id="KW-1185">Reference proteome</keyword>
<dbReference type="SUPFAM" id="SSF54909">
    <property type="entry name" value="Dimeric alpha+beta barrel"/>
    <property type="match status" value="1"/>
</dbReference>
<dbReference type="Pfam" id="PF03992">
    <property type="entry name" value="ABM"/>
    <property type="match status" value="1"/>
</dbReference>
<organism evidence="2 3">
    <name type="scientific">Kribbella karoonensis</name>
    <dbReference type="NCBI Taxonomy" id="324851"/>
    <lineage>
        <taxon>Bacteria</taxon>
        <taxon>Bacillati</taxon>
        <taxon>Actinomycetota</taxon>
        <taxon>Actinomycetes</taxon>
        <taxon>Propionibacteriales</taxon>
        <taxon>Kribbellaceae</taxon>
        <taxon>Kribbella</taxon>
    </lineage>
</organism>
<dbReference type="Gene3D" id="3.30.70.100">
    <property type="match status" value="1"/>
</dbReference>
<keyword evidence="2" id="KW-0560">Oxidoreductase</keyword>
<reference evidence="2 3" key="1">
    <citation type="journal article" date="2019" name="Int. J. Syst. Evol. Microbiol.">
        <title>The Global Catalogue of Microorganisms (GCM) 10K type strain sequencing project: providing services to taxonomists for standard genome sequencing and annotation.</title>
        <authorList>
            <consortium name="The Broad Institute Genomics Platform"/>
            <consortium name="The Broad Institute Genome Sequencing Center for Infectious Disease"/>
            <person name="Wu L."/>
            <person name="Ma J."/>
        </authorList>
    </citation>
    <scope>NUCLEOTIDE SEQUENCE [LARGE SCALE GENOMIC DNA]</scope>
    <source>
        <strain evidence="2 3">JCM 14304</strain>
    </source>
</reference>
<protein>
    <submittedName>
        <fullName evidence="2">Antibiotic biosynthesis monooxygenase</fullName>
    </submittedName>
</protein>
<dbReference type="InterPro" id="IPR011008">
    <property type="entry name" value="Dimeric_a/b-barrel"/>
</dbReference>
<sequence>MYARSTTITAAPTSIDAGIAQLRDEVMPTLMEMDGCIGLSMMVDRESGRCIATSAWQSEEAMRATDEALRPIRDQLAETMGGGSPDVQEWEIAVLHRDHRSAAGACIRATWVKADPADMDRAIDVYKLALLPRLEDLAGFCSASLLVDRASGRSVSSVTYDSREAMAETREAAASMRSSTAKDAGAEVLDVCEFELAIAHLRVPELT</sequence>
<feature type="domain" description="ABM" evidence="1">
    <location>
        <begin position="1"/>
        <end position="64"/>
    </location>
</feature>
<keyword evidence="2" id="KW-0503">Monooxygenase</keyword>
<dbReference type="InterPro" id="IPR007138">
    <property type="entry name" value="ABM_dom"/>
</dbReference>
<evidence type="ECO:0000259" key="1">
    <source>
        <dbReference type="Pfam" id="PF03992"/>
    </source>
</evidence>
<dbReference type="Proteomes" id="UP001500190">
    <property type="component" value="Unassembled WGS sequence"/>
</dbReference>
<comment type="caution">
    <text evidence="2">The sequence shown here is derived from an EMBL/GenBank/DDBJ whole genome shotgun (WGS) entry which is preliminary data.</text>
</comment>
<dbReference type="EMBL" id="BAAAND010000006">
    <property type="protein sequence ID" value="GAA1589830.1"/>
    <property type="molecule type" value="Genomic_DNA"/>
</dbReference>
<evidence type="ECO:0000313" key="3">
    <source>
        <dbReference type="Proteomes" id="UP001500190"/>
    </source>
</evidence>
<evidence type="ECO:0000313" key="2">
    <source>
        <dbReference type="EMBL" id="GAA1589830.1"/>
    </source>
</evidence>
<proteinExistence type="predicted"/>
<accession>A0ABN2DXM1</accession>
<name>A0ABN2DXM1_9ACTN</name>